<keyword evidence="8" id="KW-1185">Reference proteome</keyword>
<evidence type="ECO:0000256" key="1">
    <source>
        <dbReference type="ARBA" id="ARBA00005755"/>
    </source>
</evidence>
<organism evidence="7 8">
    <name type="scientific">Cymbomonas tetramitiformis</name>
    <dbReference type="NCBI Taxonomy" id="36881"/>
    <lineage>
        <taxon>Eukaryota</taxon>
        <taxon>Viridiplantae</taxon>
        <taxon>Chlorophyta</taxon>
        <taxon>Pyramimonadophyceae</taxon>
        <taxon>Pyramimonadales</taxon>
        <taxon>Pyramimonadaceae</taxon>
        <taxon>Cymbomonas</taxon>
    </lineage>
</organism>
<protein>
    <recommendedName>
        <fullName evidence="2">DNA-directed DNA polymerase</fullName>
        <ecNumber evidence="2">2.7.7.7</ecNumber>
    </recommendedName>
</protein>
<name>A0AAE0GKV3_9CHLO</name>
<dbReference type="Proteomes" id="UP001190700">
    <property type="component" value="Unassembled WGS sequence"/>
</dbReference>
<dbReference type="Gene3D" id="3.90.1600.10">
    <property type="entry name" value="Palm domain of DNA polymerase"/>
    <property type="match status" value="2"/>
</dbReference>
<dbReference type="SUPFAM" id="SSF56672">
    <property type="entry name" value="DNA/RNA polymerases"/>
    <property type="match status" value="1"/>
</dbReference>
<feature type="domain" description="DNA-directed DNA polymerase family B multifunctional" evidence="6">
    <location>
        <begin position="351"/>
        <end position="572"/>
    </location>
</feature>
<dbReference type="EC" id="2.7.7.7" evidence="2"/>
<comment type="similarity">
    <text evidence="1">Belongs to the DNA polymerase type-B family.</text>
</comment>
<dbReference type="EMBL" id="LGRX02004665">
    <property type="protein sequence ID" value="KAK3279803.1"/>
    <property type="molecule type" value="Genomic_DNA"/>
</dbReference>
<dbReference type="Gene3D" id="1.10.287.690">
    <property type="entry name" value="Helix hairpin bin"/>
    <property type="match status" value="1"/>
</dbReference>
<evidence type="ECO:0000259" key="6">
    <source>
        <dbReference type="Pfam" id="PF00136"/>
    </source>
</evidence>
<dbReference type="InterPro" id="IPR006172">
    <property type="entry name" value="DNA-dir_DNA_pol_B"/>
</dbReference>
<dbReference type="PRINTS" id="PR00106">
    <property type="entry name" value="DNAPOLB"/>
</dbReference>
<sequence>MISVLHVGTFFDPHDGSLCMRGIRLCNHQRVTVHLAAVDANLRALVLEVPSTVSHQATSEFVASMNETHQADARVRDSLVRITPTPDDAQGGAWRATRCVFVYFARPADVQTIARRAINQLGCHELRRDIDDDSARLAFMRDAGCRPYQAWPCARDASQQDRYHRIGGASDRVSGEALSAILRVWLLFSRFDDAGELQDVRAVCASTRKERHCVREHARFESRRCFQKRVFACMVATETVDCFVCGTTDETRMARLVGANVSLLAASATAAGYVYLRCDDDDLTGVDTASVCVELFARGLSMYPVGTRDELLYKKKTRLFTHNAALRMVSATAGEDWVVLPAEAQLKRARDSVDTAPVTKSIGGCHLRPTIGVHSVRVTVFDFASFYPSCIAKFNIGPDTVRPRDDDADHKSPCERSVWLPMYHIGEEHATFCDCCHAATFTACSRTLRVIHNGDRSVRVWVNTRPDEASSVCITARAERQTPLATVARTLVRARDACTDAGDHAGAAVCKLLANSCFGMLNQRGPRNFLRSAAAYRAVVLQGRTYLLSGLCALHRKGMTALYGVTDSLFVYGSDTQPGLLAERLTRELDALHAQPRLASASADDAVVVTLRCVDVFSRMVIYAMNNYVGVYAVTHGTECIERDAYVTGAKLSGFRHRNVERSWQRAGFAAHCAMHACAEMDPLAVMHGYLQRFRGASPRTLRTYCENSQADLIESVISVVNAEMRARVSAVHASATRGSTQEMKDRIAWMIGAFFAQTSTSAAN</sequence>
<gene>
    <name evidence="7" type="ORF">CYMTET_12340</name>
</gene>
<keyword evidence="4" id="KW-0548">Nucleotidyltransferase</keyword>
<dbReference type="InterPro" id="IPR006134">
    <property type="entry name" value="DNA-dir_DNA_pol_B_multi_dom"/>
</dbReference>
<dbReference type="InterPro" id="IPR023211">
    <property type="entry name" value="DNA_pol_palm_dom_sf"/>
</dbReference>
<evidence type="ECO:0000256" key="4">
    <source>
        <dbReference type="ARBA" id="ARBA00022695"/>
    </source>
</evidence>
<evidence type="ECO:0000313" key="8">
    <source>
        <dbReference type="Proteomes" id="UP001190700"/>
    </source>
</evidence>
<dbReference type="GO" id="GO:0000166">
    <property type="term" value="F:nucleotide binding"/>
    <property type="evidence" value="ECO:0007669"/>
    <property type="project" value="InterPro"/>
</dbReference>
<dbReference type="Pfam" id="PF00136">
    <property type="entry name" value="DNA_pol_B"/>
    <property type="match status" value="1"/>
</dbReference>
<dbReference type="AlphaFoldDB" id="A0AAE0GKV3"/>
<accession>A0AAE0GKV3</accession>
<evidence type="ECO:0000313" key="7">
    <source>
        <dbReference type="EMBL" id="KAK3279803.1"/>
    </source>
</evidence>
<dbReference type="GO" id="GO:0003677">
    <property type="term" value="F:DNA binding"/>
    <property type="evidence" value="ECO:0007669"/>
    <property type="project" value="InterPro"/>
</dbReference>
<evidence type="ECO:0000256" key="5">
    <source>
        <dbReference type="ARBA" id="ARBA00022932"/>
    </source>
</evidence>
<dbReference type="InterPro" id="IPR043502">
    <property type="entry name" value="DNA/RNA_pol_sf"/>
</dbReference>
<reference evidence="7 8" key="1">
    <citation type="journal article" date="2015" name="Genome Biol. Evol.">
        <title>Comparative Genomics of a Bacterivorous Green Alga Reveals Evolutionary Causalities and Consequences of Phago-Mixotrophic Mode of Nutrition.</title>
        <authorList>
            <person name="Burns J.A."/>
            <person name="Paasch A."/>
            <person name="Narechania A."/>
            <person name="Kim E."/>
        </authorList>
    </citation>
    <scope>NUCLEOTIDE SEQUENCE [LARGE SCALE GENOMIC DNA]</scope>
    <source>
        <strain evidence="7 8">PLY_AMNH</strain>
    </source>
</reference>
<proteinExistence type="inferred from homology"/>
<keyword evidence="3" id="KW-0808">Transferase</keyword>
<evidence type="ECO:0000256" key="2">
    <source>
        <dbReference type="ARBA" id="ARBA00012417"/>
    </source>
</evidence>
<comment type="caution">
    <text evidence="7">The sequence shown here is derived from an EMBL/GenBank/DDBJ whole genome shotgun (WGS) entry which is preliminary data.</text>
</comment>
<evidence type="ECO:0000256" key="3">
    <source>
        <dbReference type="ARBA" id="ARBA00022679"/>
    </source>
</evidence>
<dbReference type="GO" id="GO:0003887">
    <property type="term" value="F:DNA-directed DNA polymerase activity"/>
    <property type="evidence" value="ECO:0007669"/>
    <property type="project" value="UniProtKB-KW"/>
</dbReference>
<keyword evidence="5" id="KW-0239">DNA-directed DNA polymerase</keyword>